<organism evidence="4 5">
    <name type="scientific">Shewanella corallii</name>
    <dbReference type="NCBI Taxonomy" id="560080"/>
    <lineage>
        <taxon>Bacteria</taxon>
        <taxon>Pseudomonadati</taxon>
        <taxon>Pseudomonadota</taxon>
        <taxon>Gammaproteobacteria</taxon>
        <taxon>Alteromonadales</taxon>
        <taxon>Shewanellaceae</taxon>
        <taxon>Shewanella</taxon>
    </lineage>
</organism>
<dbReference type="InterPro" id="IPR036388">
    <property type="entry name" value="WH-like_DNA-bd_sf"/>
</dbReference>
<evidence type="ECO:0000313" key="5">
    <source>
        <dbReference type="Proteomes" id="UP001202831"/>
    </source>
</evidence>
<dbReference type="Proteomes" id="UP001202831">
    <property type="component" value="Unassembled WGS sequence"/>
</dbReference>
<reference evidence="4 5" key="1">
    <citation type="submission" date="2022-01" db="EMBL/GenBank/DDBJ databases">
        <title>Whole genome-based taxonomy of the Shewanellaceae.</title>
        <authorList>
            <person name="Martin-Rodriguez A.J."/>
        </authorList>
    </citation>
    <scope>NUCLEOTIDE SEQUENCE [LARGE SCALE GENOMIC DNA]</scope>
    <source>
        <strain evidence="4 5">DSM 21332</strain>
    </source>
</reference>
<evidence type="ECO:0000313" key="4">
    <source>
        <dbReference type="EMBL" id="MCL2915832.1"/>
    </source>
</evidence>
<accession>A0ABT0NDI0</accession>
<keyword evidence="5" id="KW-1185">Reference proteome</keyword>
<dbReference type="EMBL" id="JAKIKT010000008">
    <property type="protein sequence ID" value="MCL2915832.1"/>
    <property type="molecule type" value="Genomic_DNA"/>
</dbReference>
<comment type="caution">
    <text evidence="4">The sequence shown here is derived from an EMBL/GenBank/DDBJ whole genome shotgun (WGS) entry which is preliminary data.</text>
</comment>
<evidence type="ECO:0000259" key="3">
    <source>
        <dbReference type="PROSITE" id="PS51755"/>
    </source>
</evidence>
<keyword evidence="1 2" id="KW-0238">DNA-binding</keyword>
<protein>
    <submittedName>
        <fullName evidence="4">Winged helix-turn-helix domain-containing protein</fullName>
    </submittedName>
</protein>
<dbReference type="InterPro" id="IPR016032">
    <property type="entry name" value="Sig_transdc_resp-reg_C-effctor"/>
</dbReference>
<gene>
    <name evidence="4" type="ORF">L2725_18940</name>
</gene>
<dbReference type="RefSeq" id="WP_249250378.1">
    <property type="nucleotide sequence ID" value="NZ_JAKIKT010000008.1"/>
</dbReference>
<dbReference type="Pfam" id="PF00486">
    <property type="entry name" value="Trans_reg_C"/>
    <property type="match status" value="1"/>
</dbReference>
<dbReference type="SUPFAM" id="SSF46894">
    <property type="entry name" value="C-terminal effector domain of the bipartite response regulators"/>
    <property type="match status" value="1"/>
</dbReference>
<feature type="DNA-binding region" description="OmpR/PhoB-type" evidence="2">
    <location>
        <begin position="4"/>
        <end position="108"/>
    </location>
</feature>
<name>A0ABT0NDI0_9GAMM</name>
<dbReference type="InterPro" id="IPR001867">
    <property type="entry name" value="OmpR/PhoB-type_DNA-bd"/>
</dbReference>
<sequence length="206" mass="23312">MQTHKLYVLGKFYWNLNSGELFTDSKENPFGRKDGIKLTCKQQKLLEALFNSYPEVLCKDDLVEKIWGGRIMSPESLPQLINRTRSVLQDSDKSIIFNQPGEGYLLRFEEVSLEPVNTKEQNAHVSFRLPKTKLKWGAVCFLLALTIVNAKMLAAALNNRADFVGVTNSIPYPHVDKDSEGRVKSVAIGETTCEYEKALRKLRCGV</sequence>
<evidence type="ECO:0000256" key="2">
    <source>
        <dbReference type="PROSITE-ProRule" id="PRU01091"/>
    </source>
</evidence>
<proteinExistence type="predicted"/>
<evidence type="ECO:0000256" key="1">
    <source>
        <dbReference type="ARBA" id="ARBA00023125"/>
    </source>
</evidence>
<feature type="domain" description="OmpR/PhoB-type" evidence="3">
    <location>
        <begin position="4"/>
        <end position="108"/>
    </location>
</feature>
<dbReference type="Gene3D" id="1.10.10.10">
    <property type="entry name" value="Winged helix-like DNA-binding domain superfamily/Winged helix DNA-binding domain"/>
    <property type="match status" value="1"/>
</dbReference>
<dbReference type="PROSITE" id="PS51755">
    <property type="entry name" value="OMPR_PHOB"/>
    <property type="match status" value="1"/>
</dbReference>